<dbReference type="OrthoDB" id="229783at2157"/>
<feature type="transmembrane region" description="Helical" evidence="1">
    <location>
        <begin position="12"/>
        <end position="31"/>
    </location>
</feature>
<name>E7QMZ6_HALPU</name>
<feature type="transmembrane region" description="Helical" evidence="1">
    <location>
        <begin position="37"/>
        <end position="58"/>
    </location>
</feature>
<dbReference type="AlphaFoldDB" id="E7QMZ6"/>
<sequence length="59" mass="6122">MVSKRRLGASMIFLGLTFVGVFHAFAAIAFHTGLLSVAVGTVVGSLLCLVAVNVPAYLD</sequence>
<protein>
    <submittedName>
        <fullName evidence="2">Uncharacterized protein</fullName>
    </submittedName>
</protein>
<organism evidence="2 4">
    <name type="scientific">Haladaptatus paucihalophilus DX253</name>
    <dbReference type="NCBI Taxonomy" id="797209"/>
    <lineage>
        <taxon>Archaea</taxon>
        <taxon>Methanobacteriati</taxon>
        <taxon>Methanobacteriota</taxon>
        <taxon>Stenosarchaea group</taxon>
        <taxon>Halobacteria</taxon>
        <taxon>Halobacteriales</taxon>
        <taxon>Haladaptataceae</taxon>
        <taxon>Haladaptatus</taxon>
    </lineage>
</organism>
<evidence type="ECO:0000313" key="4">
    <source>
        <dbReference type="Proteomes" id="UP000003751"/>
    </source>
</evidence>
<keyword evidence="1" id="KW-1133">Transmembrane helix</keyword>
<proteinExistence type="predicted"/>
<evidence type="ECO:0000256" key="1">
    <source>
        <dbReference type="SAM" id="Phobius"/>
    </source>
</evidence>
<dbReference type="RefSeq" id="WP_007976364.1">
    <property type="nucleotide sequence ID" value="NZ_AEMG01000002.1"/>
</dbReference>
<evidence type="ECO:0000313" key="2">
    <source>
        <dbReference type="EMBL" id="EFW93791.1"/>
    </source>
</evidence>
<dbReference type="EMBL" id="AEMG01000002">
    <property type="protein sequence ID" value="EFW93791.1"/>
    <property type="molecule type" value="Genomic_DNA"/>
</dbReference>
<reference evidence="5" key="2">
    <citation type="submission" date="2016-11" db="EMBL/GenBank/DDBJ databases">
        <authorList>
            <person name="Varghese N."/>
            <person name="Submissions S."/>
        </authorList>
    </citation>
    <scope>NUCLEOTIDE SEQUENCE [LARGE SCALE GENOMIC DNA]</scope>
    <source>
        <strain evidence="5">DX253</strain>
    </source>
</reference>
<gene>
    <name evidence="3" type="ORF">SAMN05444342_4010</name>
    <name evidence="2" type="ORF">ZOD2009_01570</name>
</gene>
<evidence type="ECO:0000313" key="3">
    <source>
        <dbReference type="EMBL" id="SHL51200.1"/>
    </source>
</evidence>
<dbReference type="Proteomes" id="UP000184203">
    <property type="component" value="Unassembled WGS sequence"/>
</dbReference>
<dbReference type="Proteomes" id="UP000003751">
    <property type="component" value="Unassembled WGS sequence"/>
</dbReference>
<keyword evidence="5" id="KW-1185">Reference proteome</keyword>
<evidence type="ECO:0000313" key="5">
    <source>
        <dbReference type="Proteomes" id="UP000184203"/>
    </source>
</evidence>
<dbReference type="EMBL" id="FRAN01000007">
    <property type="protein sequence ID" value="SHL51200.1"/>
    <property type="molecule type" value="Genomic_DNA"/>
</dbReference>
<dbReference type="PATRIC" id="fig|797209.4.peg.299"/>
<reference evidence="3" key="3">
    <citation type="submission" date="2016-11" db="EMBL/GenBank/DDBJ databases">
        <authorList>
            <person name="Jaros S."/>
            <person name="Januszkiewicz K."/>
            <person name="Wedrychowicz H."/>
        </authorList>
    </citation>
    <scope>NUCLEOTIDE SEQUENCE [LARGE SCALE GENOMIC DNA]</scope>
    <source>
        <strain evidence="3">DX253</strain>
    </source>
</reference>
<reference evidence="2 4" key="1">
    <citation type="journal article" date="2014" name="ISME J.">
        <title>Trehalose/2-sulfotrehalose biosynthesis and glycine-betaine uptake are widely spread mechanisms for osmoadaptation in the Halobacteriales.</title>
        <authorList>
            <person name="Youssef N.H."/>
            <person name="Savage-Ashlock K.N."/>
            <person name="McCully A.L."/>
            <person name="Luedtke B."/>
            <person name="Shaw E.I."/>
            <person name="Hoff W.D."/>
            <person name="Elshahed M.S."/>
        </authorList>
    </citation>
    <scope>NUCLEOTIDE SEQUENCE [LARGE SCALE GENOMIC DNA]</scope>
    <source>
        <strain evidence="2 4">DX253</strain>
    </source>
</reference>
<accession>E7QMZ6</accession>
<keyword evidence="1" id="KW-0812">Transmembrane</keyword>
<keyword evidence="1" id="KW-0472">Membrane</keyword>